<dbReference type="PROSITE" id="PS01124">
    <property type="entry name" value="HTH_ARAC_FAMILY_2"/>
    <property type="match status" value="1"/>
</dbReference>
<protein>
    <submittedName>
        <fullName evidence="5">AraC family transcriptional regulator</fullName>
    </submittedName>
</protein>
<dbReference type="AlphaFoldDB" id="A0A0B4XM38"/>
<dbReference type="KEGG" id="apac:S7S_06620"/>
<proteinExistence type="predicted"/>
<dbReference type="GO" id="GO:0005829">
    <property type="term" value="C:cytosol"/>
    <property type="evidence" value="ECO:0007669"/>
    <property type="project" value="TreeGrafter"/>
</dbReference>
<dbReference type="InterPro" id="IPR009057">
    <property type="entry name" value="Homeodomain-like_sf"/>
</dbReference>
<dbReference type="SMART" id="SM00342">
    <property type="entry name" value="HTH_ARAC"/>
    <property type="match status" value="1"/>
</dbReference>
<reference evidence="5 6" key="1">
    <citation type="journal article" date="2012" name="J. Bacteriol.">
        <title>Genome sequence of an alkane-degrading bacterium, Alcanivorax pacificus type strain W11-5, isolated from deep sea sediment.</title>
        <authorList>
            <person name="Lai Q."/>
            <person name="Shao Z."/>
        </authorList>
    </citation>
    <scope>NUCLEOTIDE SEQUENCE [LARGE SCALE GENOMIC DNA]</scope>
    <source>
        <strain evidence="5 6">W11-5</strain>
    </source>
</reference>
<dbReference type="GO" id="GO:0003700">
    <property type="term" value="F:DNA-binding transcription factor activity"/>
    <property type="evidence" value="ECO:0007669"/>
    <property type="project" value="InterPro"/>
</dbReference>
<keyword evidence="6" id="KW-1185">Reference proteome</keyword>
<dbReference type="PANTHER" id="PTHR47894:SF1">
    <property type="entry name" value="HTH-TYPE TRANSCRIPTIONAL REGULATOR VQSM"/>
    <property type="match status" value="1"/>
</dbReference>
<evidence type="ECO:0000259" key="4">
    <source>
        <dbReference type="PROSITE" id="PS01124"/>
    </source>
</evidence>
<keyword evidence="2" id="KW-0238">DNA-binding</keyword>
<dbReference type="Gene3D" id="1.10.10.60">
    <property type="entry name" value="Homeodomain-like"/>
    <property type="match status" value="1"/>
</dbReference>
<dbReference type="EMBL" id="CP004387">
    <property type="protein sequence ID" value="AJD47740.1"/>
    <property type="molecule type" value="Genomic_DNA"/>
</dbReference>
<dbReference type="InterPro" id="IPR018060">
    <property type="entry name" value="HTH_AraC"/>
</dbReference>
<evidence type="ECO:0000256" key="3">
    <source>
        <dbReference type="ARBA" id="ARBA00023163"/>
    </source>
</evidence>
<gene>
    <name evidence="5" type="ORF">S7S_06620</name>
</gene>
<dbReference type="PRINTS" id="PR00032">
    <property type="entry name" value="HTHARAC"/>
</dbReference>
<dbReference type="STRING" id="391936.S7S_06620"/>
<sequence length="357" mass="41116">MSFQLSGQAMSVELENTTTHHTIPIYQVNEILLGARQQGVDIRDILLRADISPALLESPLSRVSQRQYARLIRAMRFHMRDEFFGLCSQPVRIGAFSHMCKNLVQCGSLGEAIREGFSFYHMMIDDFVARLSVQKGVARVRICHRGPPETMGNYAERVFIFFAMGMASWLVARRLPLLNVYYLPSERDRDAYVKMLFQAPVLYEEGVLGFDFEARWLELPVVQNAMSVRDFLHQAPASLLVKYRDQTSLTERIRRLLRRHLSGEMPTLEEVGSIFGITPQTLRRRLRNEGQTYQSLKDSLRCDAAIELLSQPELSLVDIAAMVGFSEPSTFHRAFKKWTGLPPGEYRSRRLREEEFF</sequence>
<dbReference type="InterPro" id="IPR032687">
    <property type="entry name" value="AraC-type_N"/>
</dbReference>
<name>A0A0B4XM38_9GAMM</name>
<feature type="domain" description="HTH araC/xylS-type" evidence="4">
    <location>
        <begin position="251"/>
        <end position="349"/>
    </location>
</feature>
<organism evidence="5 6">
    <name type="scientific">Isoalcanivorax pacificus W11-5</name>
    <dbReference type="NCBI Taxonomy" id="391936"/>
    <lineage>
        <taxon>Bacteria</taxon>
        <taxon>Pseudomonadati</taxon>
        <taxon>Pseudomonadota</taxon>
        <taxon>Gammaproteobacteria</taxon>
        <taxon>Oceanospirillales</taxon>
        <taxon>Alcanivoracaceae</taxon>
        <taxon>Isoalcanivorax</taxon>
    </lineage>
</organism>
<dbReference type="InterPro" id="IPR020449">
    <property type="entry name" value="Tscrpt_reg_AraC-type_HTH"/>
</dbReference>
<evidence type="ECO:0000313" key="6">
    <source>
        <dbReference type="Proteomes" id="UP000006764"/>
    </source>
</evidence>
<evidence type="ECO:0000256" key="2">
    <source>
        <dbReference type="ARBA" id="ARBA00023125"/>
    </source>
</evidence>
<dbReference type="HOGENOM" id="CLU_047522_0_0_6"/>
<evidence type="ECO:0000313" key="5">
    <source>
        <dbReference type="EMBL" id="AJD47740.1"/>
    </source>
</evidence>
<accession>A0A0B4XM38</accession>
<keyword evidence="3" id="KW-0804">Transcription</keyword>
<evidence type="ECO:0000256" key="1">
    <source>
        <dbReference type="ARBA" id="ARBA00023015"/>
    </source>
</evidence>
<dbReference type="SUPFAM" id="SSF46689">
    <property type="entry name" value="Homeodomain-like"/>
    <property type="match status" value="1"/>
</dbReference>
<dbReference type="PANTHER" id="PTHR47894">
    <property type="entry name" value="HTH-TYPE TRANSCRIPTIONAL REGULATOR GADX"/>
    <property type="match status" value="1"/>
</dbReference>
<dbReference type="Pfam" id="PF12833">
    <property type="entry name" value="HTH_18"/>
    <property type="match status" value="1"/>
</dbReference>
<dbReference type="Proteomes" id="UP000006764">
    <property type="component" value="Chromosome"/>
</dbReference>
<dbReference type="GO" id="GO:0000976">
    <property type="term" value="F:transcription cis-regulatory region binding"/>
    <property type="evidence" value="ECO:0007669"/>
    <property type="project" value="TreeGrafter"/>
</dbReference>
<dbReference type="Pfam" id="PF12625">
    <property type="entry name" value="Arabinose_bd"/>
    <property type="match status" value="1"/>
</dbReference>
<keyword evidence="1" id="KW-0805">Transcription regulation</keyword>